<dbReference type="Proteomes" id="UP001176961">
    <property type="component" value="Unassembled WGS sequence"/>
</dbReference>
<name>A0AA36M985_CYLNA</name>
<comment type="caution">
    <text evidence="2">The sequence shown here is derived from an EMBL/GenBank/DDBJ whole genome shotgun (WGS) entry which is preliminary data.</text>
</comment>
<dbReference type="AlphaFoldDB" id="A0AA36M985"/>
<evidence type="ECO:0000313" key="3">
    <source>
        <dbReference type="Proteomes" id="UP001176961"/>
    </source>
</evidence>
<keyword evidence="3" id="KW-1185">Reference proteome</keyword>
<sequence length="197" mass="22449">MECTSRVRLMTGLFNDYIVFLAGTVYSRTIWSVFNAFFGGVDTDEENSNKISDDESRHQSNSDRENSAGKDVGGEDNNEIMVDPYTQEKKRKPTDNRVGWSYQIEGDPSTEEGYKKYLQKALEYIRNLSNQDHGLGYGGGPAYTQLHQRFGEYNNYGELLWDDGEGDDLDGGDPDYDGDFDDADFDYDYWGGHDELK</sequence>
<reference evidence="2" key="1">
    <citation type="submission" date="2023-07" db="EMBL/GenBank/DDBJ databases">
        <authorList>
            <consortium name="CYATHOMIX"/>
        </authorList>
    </citation>
    <scope>NUCLEOTIDE SEQUENCE</scope>
    <source>
        <strain evidence="2">N/A</strain>
    </source>
</reference>
<evidence type="ECO:0000256" key="1">
    <source>
        <dbReference type="SAM" id="MobiDB-lite"/>
    </source>
</evidence>
<dbReference type="EMBL" id="CATQJL010000305">
    <property type="protein sequence ID" value="CAJ0604174.1"/>
    <property type="molecule type" value="Genomic_DNA"/>
</dbReference>
<protein>
    <submittedName>
        <fullName evidence="2">Uncharacterized protein</fullName>
    </submittedName>
</protein>
<feature type="region of interest" description="Disordered" evidence="1">
    <location>
        <begin position="44"/>
        <end position="94"/>
    </location>
</feature>
<feature type="compositionally biased region" description="Basic and acidic residues" evidence="1">
    <location>
        <begin position="47"/>
        <end position="68"/>
    </location>
</feature>
<evidence type="ECO:0000313" key="2">
    <source>
        <dbReference type="EMBL" id="CAJ0604174.1"/>
    </source>
</evidence>
<gene>
    <name evidence="2" type="ORF">CYNAS_LOCUS16157</name>
</gene>
<proteinExistence type="predicted"/>
<organism evidence="2 3">
    <name type="scientific">Cylicocyclus nassatus</name>
    <name type="common">Nematode worm</name>
    <dbReference type="NCBI Taxonomy" id="53992"/>
    <lineage>
        <taxon>Eukaryota</taxon>
        <taxon>Metazoa</taxon>
        <taxon>Ecdysozoa</taxon>
        <taxon>Nematoda</taxon>
        <taxon>Chromadorea</taxon>
        <taxon>Rhabditida</taxon>
        <taxon>Rhabditina</taxon>
        <taxon>Rhabditomorpha</taxon>
        <taxon>Strongyloidea</taxon>
        <taxon>Strongylidae</taxon>
        <taxon>Cylicocyclus</taxon>
    </lineage>
</organism>
<accession>A0AA36M985</accession>